<feature type="transmembrane region" description="Helical" evidence="5">
    <location>
        <begin position="37"/>
        <end position="58"/>
    </location>
</feature>
<comment type="caution">
    <text evidence="7">The sequence shown here is derived from an EMBL/GenBank/DDBJ whole genome shotgun (WGS) entry which is preliminary data.</text>
</comment>
<dbReference type="Pfam" id="PF01699">
    <property type="entry name" value="Na_Ca_ex"/>
    <property type="match status" value="2"/>
</dbReference>
<evidence type="ECO:0000313" key="8">
    <source>
        <dbReference type="Proteomes" id="UP000779508"/>
    </source>
</evidence>
<feature type="domain" description="Sodium/calcium exchanger membrane region" evidence="6">
    <location>
        <begin position="6"/>
        <end position="146"/>
    </location>
</feature>
<name>A0ABS6G5G9_9FIRM</name>
<evidence type="ECO:0000256" key="4">
    <source>
        <dbReference type="ARBA" id="ARBA00023136"/>
    </source>
</evidence>
<evidence type="ECO:0000259" key="6">
    <source>
        <dbReference type="Pfam" id="PF01699"/>
    </source>
</evidence>
<accession>A0ABS6G5G9</accession>
<dbReference type="EMBL" id="JAHLQK010000006">
    <property type="protein sequence ID" value="MBU5677722.1"/>
    <property type="molecule type" value="Genomic_DNA"/>
</dbReference>
<keyword evidence="2 5" id="KW-0812">Transmembrane</keyword>
<feature type="transmembrane region" description="Helical" evidence="5">
    <location>
        <begin position="208"/>
        <end position="231"/>
    </location>
</feature>
<feature type="transmembrane region" description="Helical" evidence="5">
    <location>
        <begin position="70"/>
        <end position="96"/>
    </location>
</feature>
<feature type="transmembrane region" description="Helical" evidence="5">
    <location>
        <begin position="103"/>
        <end position="121"/>
    </location>
</feature>
<dbReference type="NCBIfam" id="TIGR00367">
    <property type="entry name" value="calcium/sodium antiporter"/>
    <property type="match status" value="1"/>
</dbReference>
<dbReference type="Proteomes" id="UP000779508">
    <property type="component" value="Unassembled WGS sequence"/>
</dbReference>
<protein>
    <submittedName>
        <fullName evidence="7">Calcium/sodium antiporter</fullName>
    </submittedName>
</protein>
<feature type="transmembrane region" description="Helical" evidence="5">
    <location>
        <begin position="133"/>
        <end position="149"/>
    </location>
</feature>
<evidence type="ECO:0000256" key="5">
    <source>
        <dbReference type="SAM" id="Phobius"/>
    </source>
</evidence>
<dbReference type="RefSeq" id="WP_216418678.1">
    <property type="nucleotide sequence ID" value="NZ_JAHLQK010000006.1"/>
</dbReference>
<dbReference type="PANTHER" id="PTHR10846:SF8">
    <property type="entry name" value="INNER MEMBRANE PROTEIN YRBG"/>
    <property type="match status" value="1"/>
</dbReference>
<feature type="transmembrane region" description="Helical" evidence="5">
    <location>
        <begin position="170"/>
        <end position="188"/>
    </location>
</feature>
<feature type="transmembrane region" description="Helical" evidence="5">
    <location>
        <begin position="312"/>
        <end position="332"/>
    </location>
</feature>
<reference evidence="7 8" key="1">
    <citation type="submission" date="2021-06" db="EMBL/GenBank/DDBJ databases">
        <authorList>
            <person name="Sun Q."/>
            <person name="Li D."/>
        </authorList>
    </citation>
    <scope>NUCLEOTIDE SEQUENCE [LARGE SCALE GENOMIC DNA]</scope>
    <source>
        <strain evidence="7 8">MSJ-5</strain>
    </source>
</reference>
<feature type="transmembrane region" description="Helical" evidence="5">
    <location>
        <begin position="243"/>
        <end position="265"/>
    </location>
</feature>
<evidence type="ECO:0000313" key="7">
    <source>
        <dbReference type="EMBL" id="MBU5677722.1"/>
    </source>
</evidence>
<feature type="transmembrane region" description="Helical" evidence="5">
    <location>
        <begin position="285"/>
        <end position="305"/>
    </location>
</feature>
<proteinExistence type="predicted"/>
<dbReference type="PANTHER" id="PTHR10846">
    <property type="entry name" value="SODIUM/POTASSIUM/CALCIUM EXCHANGER"/>
    <property type="match status" value="1"/>
</dbReference>
<keyword evidence="3 5" id="KW-1133">Transmembrane helix</keyword>
<comment type="subcellular location">
    <subcellularLocation>
        <location evidence="1">Membrane</location>
        <topology evidence="1">Multi-pass membrane protein</topology>
    </subcellularLocation>
</comment>
<dbReference type="InterPro" id="IPR004481">
    <property type="entry name" value="K/Na/Ca-exchanger"/>
</dbReference>
<evidence type="ECO:0000256" key="2">
    <source>
        <dbReference type="ARBA" id="ARBA00022692"/>
    </source>
</evidence>
<evidence type="ECO:0000256" key="3">
    <source>
        <dbReference type="ARBA" id="ARBA00022989"/>
    </source>
</evidence>
<feature type="transmembrane region" description="Helical" evidence="5">
    <location>
        <begin position="6"/>
        <end position="25"/>
    </location>
</feature>
<feature type="domain" description="Sodium/calcium exchanger membrane region" evidence="6">
    <location>
        <begin position="174"/>
        <end position="328"/>
    </location>
</feature>
<keyword evidence="4 5" id="KW-0472">Membrane</keyword>
<evidence type="ECO:0000256" key="1">
    <source>
        <dbReference type="ARBA" id="ARBA00004141"/>
    </source>
</evidence>
<keyword evidence="8" id="KW-1185">Reference proteome</keyword>
<sequence length="333" mass="35911">MNIIIVFFMFIVSLVIIIKGGDWFVESAVWVAKATGIPNVLIGATIVSVATTLPELLVSSIATYNEYYDIAIGNVIGSTICNIGLILGLVAVLAPIKIERKGFFIKGSFMLFSAAVLLFLLKDTIITRKEGSVLLILLAIYIVFNIIELKIESKNQSVTNRSTITKKNEAFKIIIKFVAGAILIVIGAKILVESGSEIARFLKIPEQVISLTLIAIGTSLPELITAISSMLKGEQGISVGNILGANILNMLMVLGVSSKIGSKGIVTSYQNIMLGTKIYNIPQTLYLDMPMSLLVMLVLVAGGLFSKKIGRALGLSLVVSYIMYLTVLAKLFM</sequence>
<dbReference type="InterPro" id="IPR004837">
    <property type="entry name" value="NaCa_Exmemb"/>
</dbReference>
<organism evidence="7 8">
    <name type="scientific">Alkaliphilus flagellatus</name>
    <dbReference type="NCBI Taxonomy" id="2841507"/>
    <lineage>
        <taxon>Bacteria</taxon>
        <taxon>Bacillati</taxon>
        <taxon>Bacillota</taxon>
        <taxon>Clostridia</taxon>
        <taxon>Peptostreptococcales</taxon>
        <taxon>Natronincolaceae</taxon>
        <taxon>Alkaliphilus</taxon>
    </lineage>
</organism>
<gene>
    <name evidence="7" type="ORF">KQI88_14975</name>
</gene>